<organism evidence="2 3">
    <name type="scientific">Edaphochlamys debaryana</name>
    <dbReference type="NCBI Taxonomy" id="47281"/>
    <lineage>
        <taxon>Eukaryota</taxon>
        <taxon>Viridiplantae</taxon>
        <taxon>Chlorophyta</taxon>
        <taxon>core chlorophytes</taxon>
        <taxon>Chlorophyceae</taxon>
        <taxon>CS clade</taxon>
        <taxon>Chlamydomonadales</taxon>
        <taxon>Chlamydomonadales incertae sedis</taxon>
        <taxon>Edaphochlamys</taxon>
    </lineage>
</organism>
<evidence type="ECO:0000313" key="3">
    <source>
        <dbReference type="Proteomes" id="UP000612055"/>
    </source>
</evidence>
<accession>A0A835Y8Z9</accession>
<keyword evidence="3" id="KW-1185">Reference proteome</keyword>
<dbReference type="Proteomes" id="UP000612055">
    <property type="component" value="Unassembled WGS sequence"/>
</dbReference>
<comment type="caution">
    <text evidence="2">The sequence shown here is derived from an EMBL/GenBank/DDBJ whole genome shotgun (WGS) entry which is preliminary data.</text>
</comment>
<feature type="compositionally biased region" description="Pro residues" evidence="1">
    <location>
        <begin position="231"/>
        <end position="245"/>
    </location>
</feature>
<dbReference type="AlphaFoldDB" id="A0A835Y8Z9"/>
<dbReference type="EMBL" id="JAEHOE010000015">
    <property type="protein sequence ID" value="KAG2497212.1"/>
    <property type="molecule type" value="Genomic_DNA"/>
</dbReference>
<gene>
    <name evidence="2" type="ORF">HYH03_004801</name>
</gene>
<evidence type="ECO:0000313" key="2">
    <source>
        <dbReference type="EMBL" id="KAG2497212.1"/>
    </source>
</evidence>
<feature type="compositionally biased region" description="Acidic residues" evidence="1">
    <location>
        <begin position="298"/>
        <end position="314"/>
    </location>
</feature>
<feature type="compositionally biased region" description="Polar residues" evidence="1">
    <location>
        <begin position="262"/>
        <end position="274"/>
    </location>
</feature>
<proteinExistence type="predicted"/>
<reference evidence="2" key="1">
    <citation type="journal article" date="2020" name="bioRxiv">
        <title>Comparative genomics of Chlamydomonas.</title>
        <authorList>
            <person name="Craig R.J."/>
            <person name="Hasan A.R."/>
            <person name="Ness R.W."/>
            <person name="Keightley P.D."/>
        </authorList>
    </citation>
    <scope>NUCLEOTIDE SEQUENCE</scope>
    <source>
        <strain evidence="2">CCAP 11/70</strain>
    </source>
</reference>
<feature type="region of interest" description="Disordered" evidence="1">
    <location>
        <begin position="226"/>
        <end position="353"/>
    </location>
</feature>
<feature type="region of interest" description="Disordered" evidence="1">
    <location>
        <begin position="155"/>
        <end position="212"/>
    </location>
</feature>
<name>A0A835Y8Z9_9CHLO</name>
<sequence length="558" mass="57796">MKSARKESLLADGFRAEVYSLRCVLREEPSDAQWREAEAEFCGRLLRGEERHLTLAEVLGTAERLARLKLCHEVLEAASVPESLGEHGLAPPILGRSAGGAVTRCKPCPALVAKLREAATAQFISDAVRQELSRQLTPWDEQTARTLAATACRGASAAQGTPGGALPSAVPQGAPVEAQHGMPAPQAACHGVGSEPKTQPEAGAMAQAAAVRSGTGTEDAKVVLPYTIASPSPPPPCSPALPLPLPQRMSEPGAGRPPSAHRATSQTHDGNSAASRGGSHGCSPSPERGPIQRHAGDSDMELPADSDMELDESVSEAVDGYQAGLPTRLPPRPRSRSRSRERGCVEDTALPPGPPVGWTVGPHYHLSPDEEAWAVDLYMWLRSRPGCRATTGEMIRANQSVPKAFLARSGRGPLAYMELFAGESGLWTKEHIGVCFRFTAVVAAAVGGRPGGGGAPALPHQQSVAAAEGPTSEGPAAAGPAAEGSAGGGGATALQLAGTSECLGQNDGGGVPGARPSSHRPAAETPGKEESTDAFAVRLYGYLRAQLPHGVRLCHLKG</sequence>
<protein>
    <submittedName>
        <fullName evidence="2">Uncharacterized protein</fullName>
    </submittedName>
</protein>
<feature type="compositionally biased region" description="Low complexity" evidence="1">
    <location>
        <begin position="465"/>
        <end position="484"/>
    </location>
</feature>
<feature type="region of interest" description="Disordered" evidence="1">
    <location>
        <begin position="453"/>
        <end position="530"/>
    </location>
</feature>
<dbReference type="OrthoDB" id="551199at2759"/>
<evidence type="ECO:0000256" key="1">
    <source>
        <dbReference type="SAM" id="MobiDB-lite"/>
    </source>
</evidence>